<feature type="compositionally biased region" description="Polar residues" evidence="1">
    <location>
        <begin position="8"/>
        <end position="23"/>
    </location>
</feature>
<evidence type="ECO:0000256" key="1">
    <source>
        <dbReference type="SAM" id="MobiDB-lite"/>
    </source>
</evidence>
<organism evidence="2">
    <name type="scientific">Neobodo designis</name>
    <name type="common">Flagellated protozoan</name>
    <name type="synonym">Bodo designis</name>
    <dbReference type="NCBI Taxonomy" id="312471"/>
    <lineage>
        <taxon>Eukaryota</taxon>
        <taxon>Discoba</taxon>
        <taxon>Euglenozoa</taxon>
        <taxon>Kinetoplastea</taxon>
        <taxon>Metakinetoplastina</taxon>
        <taxon>Neobodonida</taxon>
        <taxon>Neobodo</taxon>
    </lineage>
</organism>
<dbReference type="AlphaFoldDB" id="A0A7S1Q8E3"/>
<reference evidence="2" key="1">
    <citation type="submission" date="2021-01" db="EMBL/GenBank/DDBJ databases">
        <authorList>
            <person name="Corre E."/>
            <person name="Pelletier E."/>
            <person name="Niang G."/>
            <person name="Scheremetjew M."/>
            <person name="Finn R."/>
            <person name="Kale V."/>
            <person name="Holt S."/>
            <person name="Cochrane G."/>
            <person name="Meng A."/>
            <person name="Brown T."/>
            <person name="Cohen L."/>
        </authorList>
    </citation>
    <scope>NUCLEOTIDE SEQUENCE</scope>
    <source>
        <strain evidence="2">CCAP 1951/1</strain>
    </source>
</reference>
<evidence type="ECO:0000313" key="2">
    <source>
        <dbReference type="EMBL" id="CAD9126189.1"/>
    </source>
</evidence>
<protein>
    <submittedName>
        <fullName evidence="2">Uncharacterized protein</fullName>
    </submittedName>
</protein>
<feature type="region of interest" description="Disordered" evidence="1">
    <location>
        <begin position="165"/>
        <end position="348"/>
    </location>
</feature>
<dbReference type="EMBL" id="HBGF01030007">
    <property type="protein sequence ID" value="CAD9126189.1"/>
    <property type="molecule type" value="Transcribed_RNA"/>
</dbReference>
<accession>A0A7S1Q8E3</accession>
<name>A0A7S1Q8E3_NEODS</name>
<feature type="compositionally biased region" description="Low complexity" evidence="1">
    <location>
        <begin position="249"/>
        <end position="263"/>
    </location>
</feature>
<gene>
    <name evidence="2" type="ORF">NDES1114_LOCUS19983</name>
</gene>
<feature type="compositionally biased region" description="Basic residues" evidence="1">
    <location>
        <begin position="562"/>
        <end position="572"/>
    </location>
</feature>
<feature type="region of interest" description="Disordered" evidence="1">
    <location>
        <begin position="118"/>
        <end position="138"/>
    </location>
</feature>
<feature type="compositionally biased region" description="Low complexity" evidence="1">
    <location>
        <begin position="220"/>
        <end position="234"/>
    </location>
</feature>
<feature type="region of interest" description="Disordered" evidence="1">
    <location>
        <begin position="1"/>
        <end position="63"/>
    </location>
</feature>
<feature type="compositionally biased region" description="Pro residues" evidence="1">
    <location>
        <begin position="204"/>
        <end position="213"/>
    </location>
</feature>
<feature type="region of interest" description="Disordered" evidence="1">
    <location>
        <begin position="551"/>
        <end position="572"/>
    </location>
</feature>
<sequence length="572" mass="59136">MPHHDTPMRQSARGSNTTWSTASGKPPPAPCPSALNALRGTDFAPPPRPSGGPVLPSPAPAGSDATQLHAAVAADLTVPPVRGGAAMYVAYPVGNNVAGASIPPQLLSPLAAAAPEIGTPRQSWAPPPPPPPPVHWANYPPPASHWGPPQLPPAAGDVAVFRPPRAASHREQRILLDPRPVVGDPHREQTHPHPRAAIETVQPPLLPPEPHFPAPTASDAPNASPTPSQPSPTAVRPEPPILLPSSTLPQQSRAASASSEAQPPLHPHARPHRRFVHDPYPALSRAGNATTGGPATRPAPLHPASFAGSGPPASHDGASRDGALPRGCSPAPKAPDALMSAAQQGSTTEGQLLVPDAASDADERDIPVVQAAVGTTDGGKERVPVPPVGVYTLIIPHDDTAAMPGVITIGRGDNHPKKPPVPECHLKLGGCCERVPPIVIAHFIELLSGVRVAAVVFDGSRRGLARCALRNPIADRARITHALHKRAWMAPDALYWVRPADGPRPADPGTAAGERGPAPAEAAALQSFVAAVGGTSSVRCPTHLLTCTAWSQSSPRGEAAKPRRRRGGKNST</sequence>
<feature type="compositionally biased region" description="Pro residues" evidence="1">
    <location>
        <begin position="44"/>
        <end position="59"/>
    </location>
</feature>
<feature type="compositionally biased region" description="Pro residues" evidence="1">
    <location>
        <begin position="125"/>
        <end position="138"/>
    </location>
</feature>
<proteinExistence type="predicted"/>